<dbReference type="SUPFAM" id="SSF51735">
    <property type="entry name" value="NAD(P)-binding Rossmann-fold domains"/>
    <property type="match status" value="1"/>
</dbReference>
<dbReference type="PANTHER" id="PTHR43162:SF1">
    <property type="entry name" value="PRESTALK A DIFFERENTIATION PROTEIN A"/>
    <property type="match status" value="1"/>
</dbReference>
<proteinExistence type="predicted"/>
<dbReference type="GeneID" id="16075893"/>
<dbReference type="Proteomes" id="UP000007799">
    <property type="component" value="Unassembled WGS sequence"/>
</dbReference>
<reference evidence="2" key="1">
    <citation type="submission" date="2009-08" db="EMBL/GenBank/DDBJ databases">
        <title>Annotation of Salpingoeca rosetta.</title>
        <authorList>
            <consortium name="The Broad Institute Genome Sequencing Platform"/>
            <person name="Russ C."/>
            <person name="Cuomo C."/>
            <person name="Burger G."/>
            <person name="Gray M.W."/>
            <person name="Holland P.W.H."/>
            <person name="King N."/>
            <person name="Lang F.B.F."/>
            <person name="Roger A.J."/>
            <person name="Ruiz-Trillo I."/>
            <person name="Young S.K."/>
            <person name="Zeng Q."/>
            <person name="Gargeya S."/>
            <person name="Alvarado L."/>
            <person name="Berlin A."/>
            <person name="Chapman S.B."/>
            <person name="Chen Z."/>
            <person name="Freedman E."/>
            <person name="Gellesch M."/>
            <person name="Goldberg J."/>
            <person name="Griggs A."/>
            <person name="Gujja S."/>
            <person name="Heilman E."/>
            <person name="Heiman D."/>
            <person name="Howarth C."/>
            <person name="Mehta T."/>
            <person name="Neiman D."/>
            <person name="Pearson M."/>
            <person name="Roberts A."/>
            <person name="Saif S."/>
            <person name="Shea T."/>
            <person name="Shenoy N."/>
            <person name="Sisk P."/>
            <person name="Stolte C."/>
            <person name="Sykes S."/>
            <person name="White J."/>
            <person name="Yandava C."/>
            <person name="Haas B."/>
            <person name="Nusbaum C."/>
            <person name="Birren B."/>
        </authorList>
    </citation>
    <scope>NUCLEOTIDE SEQUENCE [LARGE SCALE GENOMIC DNA]</scope>
    <source>
        <strain evidence="2">ATCC 50818</strain>
    </source>
</reference>
<evidence type="ECO:0000313" key="3">
    <source>
        <dbReference type="Proteomes" id="UP000007799"/>
    </source>
</evidence>
<protein>
    <recommendedName>
        <fullName evidence="1">NmrA-like domain-containing protein</fullName>
    </recommendedName>
</protein>
<dbReference type="FunCoup" id="F2U607">
    <property type="interactions" value="658"/>
</dbReference>
<organism evidence="3">
    <name type="scientific">Salpingoeca rosetta (strain ATCC 50818 / BSB-021)</name>
    <dbReference type="NCBI Taxonomy" id="946362"/>
    <lineage>
        <taxon>Eukaryota</taxon>
        <taxon>Choanoflagellata</taxon>
        <taxon>Craspedida</taxon>
        <taxon>Salpingoecidae</taxon>
        <taxon>Salpingoeca</taxon>
    </lineage>
</organism>
<dbReference type="InterPro" id="IPR036291">
    <property type="entry name" value="NAD(P)-bd_dom_sf"/>
</dbReference>
<dbReference type="KEGG" id="sre:PTSG_12041"/>
<dbReference type="Gene3D" id="3.40.50.720">
    <property type="entry name" value="NAD(P)-binding Rossmann-like Domain"/>
    <property type="match status" value="1"/>
</dbReference>
<feature type="domain" description="NmrA-like" evidence="1">
    <location>
        <begin position="5"/>
        <end position="268"/>
    </location>
</feature>
<sequence>MADKPVVVVFTANSNTGTAVVRELAANYADDVRIRCVVRKKANAKHLQGLPIEVINADITQPALLKAVFADDVNVCFWSTPTTQDRADLTKRFVDACIEYGVDFPVIVSMLDADKRGTLHQQHFAEIEAYCEKMRGTPVKRQLLDTGKQTLAPIILRCAPFYQNMLASLAGIAEGQLYYPLGKNEGYLPHVDLKDVGKIGAKILVDPTPHGNKTYNLIGEYQQGNQLASSITRSTGHPCTYEEVDDPTAAMAFAALGLPEWLADANTELIAYFREDNGQDIKSDVEEVLGTPPTKFAAFCKREMKPFLDEL</sequence>
<dbReference type="OMA" id="ENDHILD"/>
<dbReference type="Pfam" id="PF05368">
    <property type="entry name" value="NmrA"/>
    <property type="match status" value="1"/>
</dbReference>
<dbReference type="InParanoid" id="F2U607"/>
<gene>
    <name evidence="2" type="ORF">PTSG_12041</name>
</gene>
<dbReference type="PANTHER" id="PTHR43162">
    <property type="match status" value="1"/>
</dbReference>
<dbReference type="Gene3D" id="3.90.25.10">
    <property type="entry name" value="UDP-galactose 4-epimerase, domain 1"/>
    <property type="match status" value="1"/>
</dbReference>
<dbReference type="InterPro" id="IPR051604">
    <property type="entry name" value="Ergot_Alk_Oxidoreductase"/>
</dbReference>
<keyword evidence="3" id="KW-1185">Reference proteome</keyword>
<accession>F2U607</accession>
<dbReference type="RefSeq" id="XP_004995312.1">
    <property type="nucleotide sequence ID" value="XM_004995255.1"/>
</dbReference>
<evidence type="ECO:0000313" key="2">
    <source>
        <dbReference type="EMBL" id="EGD82948.1"/>
    </source>
</evidence>
<dbReference type="EMBL" id="GL832962">
    <property type="protein sequence ID" value="EGD82948.1"/>
    <property type="molecule type" value="Genomic_DNA"/>
</dbReference>
<dbReference type="AlphaFoldDB" id="F2U607"/>
<dbReference type="STRING" id="946362.F2U607"/>
<dbReference type="InterPro" id="IPR008030">
    <property type="entry name" value="NmrA-like"/>
</dbReference>
<dbReference type="OrthoDB" id="419598at2759"/>
<evidence type="ECO:0000259" key="1">
    <source>
        <dbReference type="Pfam" id="PF05368"/>
    </source>
</evidence>
<name>F2U607_SALR5</name>